<dbReference type="RefSeq" id="WP_183694010.1">
    <property type="nucleotide sequence ID" value="NZ_JACICA010000001.1"/>
</dbReference>
<dbReference type="EMBL" id="JACICA010000001">
    <property type="protein sequence ID" value="MBB3701865.1"/>
    <property type="molecule type" value="Genomic_DNA"/>
</dbReference>
<evidence type="ECO:0000256" key="1">
    <source>
        <dbReference type="SAM" id="Phobius"/>
    </source>
</evidence>
<proteinExistence type="predicted"/>
<sequence length="95" mass="10786">MNEFPKHLLALAFFNLIPTLLSVFFLFGGATIGYSPNALLAFLLYFLSNMLWIIPVSTFFFGLNEFRRGYEKRSLALLIGGSLFTIGDILFLILR</sequence>
<accession>A0A7W5UH69</accession>
<evidence type="ECO:0000313" key="2">
    <source>
        <dbReference type="EMBL" id="MBB3701865.1"/>
    </source>
</evidence>
<comment type="caution">
    <text evidence="2">The sequence shown here is derived from an EMBL/GenBank/DDBJ whole genome shotgun (WGS) entry which is preliminary data.</text>
</comment>
<protein>
    <submittedName>
        <fullName evidence="2">Uncharacterized protein</fullName>
    </submittedName>
</protein>
<evidence type="ECO:0000313" key="3">
    <source>
        <dbReference type="Proteomes" id="UP000541425"/>
    </source>
</evidence>
<reference evidence="2 3" key="1">
    <citation type="submission" date="2020-08" db="EMBL/GenBank/DDBJ databases">
        <title>Genomic Encyclopedia of Type Strains, Phase IV (KMG-IV): sequencing the most valuable type-strain genomes for metagenomic binning, comparative biology and taxonomic classification.</title>
        <authorList>
            <person name="Goeker M."/>
        </authorList>
    </citation>
    <scope>NUCLEOTIDE SEQUENCE [LARGE SCALE GENOMIC DNA]</scope>
    <source>
        <strain evidence="2 3">DSM 22548</strain>
    </source>
</reference>
<keyword evidence="1" id="KW-0812">Transmembrane</keyword>
<gene>
    <name evidence="2" type="ORF">FHS60_000307</name>
</gene>
<dbReference type="AlphaFoldDB" id="A0A7W5UH69"/>
<feature type="transmembrane region" description="Helical" evidence="1">
    <location>
        <begin position="75"/>
        <end position="94"/>
    </location>
</feature>
<organism evidence="2 3">
    <name type="scientific">Alloprevotella rava</name>
    <dbReference type="NCBI Taxonomy" id="671218"/>
    <lineage>
        <taxon>Bacteria</taxon>
        <taxon>Pseudomonadati</taxon>
        <taxon>Bacteroidota</taxon>
        <taxon>Bacteroidia</taxon>
        <taxon>Bacteroidales</taxon>
        <taxon>Prevotellaceae</taxon>
        <taxon>Alloprevotella</taxon>
    </lineage>
</organism>
<dbReference type="Proteomes" id="UP000541425">
    <property type="component" value="Unassembled WGS sequence"/>
</dbReference>
<keyword evidence="1" id="KW-0472">Membrane</keyword>
<feature type="transmembrane region" description="Helical" evidence="1">
    <location>
        <begin position="7"/>
        <end position="27"/>
    </location>
</feature>
<keyword evidence="1" id="KW-1133">Transmembrane helix</keyword>
<name>A0A7W5UH69_9BACT</name>
<feature type="transmembrane region" description="Helical" evidence="1">
    <location>
        <begin position="39"/>
        <end position="63"/>
    </location>
</feature>